<dbReference type="AlphaFoldDB" id="A0A1E5L882"/>
<dbReference type="Gene3D" id="1.20.1420.30">
    <property type="entry name" value="NCX, central ion-binding region"/>
    <property type="match status" value="1"/>
</dbReference>
<feature type="transmembrane region" description="Helical" evidence="5">
    <location>
        <begin position="37"/>
        <end position="65"/>
    </location>
</feature>
<comment type="caution">
    <text evidence="7">The sequence shown here is derived from an EMBL/GenBank/DDBJ whole genome shotgun (WGS) entry which is preliminary data.</text>
</comment>
<feature type="transmembrane region" description="Helical" evidence="5">
    <location>
        <begin position="310"/>
        <end position="332"/>
    </location>
</feature>
<dbReference type="PANTHER" id="PTHR10846:SF8">
    <property type="entry name" value="INNER MEMBRANE PROTEIN YRBG"/>
    <property type="match status" value="1"/>
</dbReference>
<accession>A0A1E5L882</accession>
<feature type="transmembrane region" description="Helical" evidence="5">
    <location>
        <begin position="6"/>
        <end position="25"/>
    </location>
</feature>
<feature type="transmembrane region" description="Helical" evidence="5">
    <location>
        <begin position="283"/>
        <end position="303"/>
    </location>
</feature>
<keyword evidence="2 5" id="KW-0812">Transmembrane</keyword>
<sequence length="334" mass="35875">MSDFLVFVYFFIAAGVTVYSAVKLSTYADVISEKTSFGGLLIGTVLLAAATSLPEVTTTASAVLIDNPDIAIGNVLGSNIFNVLILAVLDIWFRRGRLFLFASATHRITALLGIMMSTIVIVAMLSNVSYEFLGIGLSSYIIVATYIIGMWAISKINMKVKSSILQEEIKPPASDNEDISVKTAVIGFASFSVVIMLSGTALAVFGDKIAVITGLGSTFVGSFLIAATTSLPEVVSVYAAFRLSNVNLAIGAVLGSNIFNMLIIPFADLMYRKGNILTAIDSVQVITAFGGVTLSALLMFTLYYRKAKTIWQYSIPPAVITVVYFVVTYIIFNY</sequence>
<gene>
    <name evidence="7" type="ORF">BHU72_13740</name>
</gene>
<proteinExistence type="predicted"/>
<feature type="transmembrane region" description="Helical" evidence="5">
    <location>
        <begin position="132"/>
        <end position="153"/>
    </location>
</feature>
<dbReference type="Pfam" id="PF01699">
    <property type="entry name" value="Na_Ca_ex"/>
    <property type="match status" value="2"/>
</dbReference>
<dbReference type="GO" id="GO:0005262">
    <property type="term" value="F:calcium channel activity"/>
    <property type="evidence" value="ECO:0007669"/>
    <property type="project" value="TreeGrafter"/>
</dbReference>
<feature type="transmembrane region" description="Helical" evidence="5">
    <location>
        <begin position="184"/>
        <end position="206"/>
    </location>
</feature>
<dbReference type="GO" id="GO:0008273">
    <property type="term" value="F:calcium, potassium:sodium antiporter activity"/>
    <property type="evidence" value="ECO:0007669"/>
    <property type="project" value="TreeGrafter"/>
</dbReference>
<evidence type="ECO:0000259" key="6">
    <source>
        <dbReference type="Pfam" id="PF01699"/>
    </source>
</evidence>
<feature type="transmembrane region" description="Helical" evidence="5">
    <location>
        <begin position="105"/>
        <end position="126"/>
    </location>
</feature>
<dbReference type="InterPro" id="IPR004837">
    <property type="entry name" value="NaCa_Exmemb"/>
</dbReference>
<evidence type="ECO:0000256" key="4">
    <source>
        <dbReference type="ARBA" id="ARBA00023136"/>
    </source>
</evidence>
<reference evidence="7 8" key="1">
    <citation type="submission" date="2016-09" db="EMBL/GenBank/DDBJ databases">
        <title>Desulfuribacillus arsenicus sp. nov., an obligately anaerobic, dissimilatory arsenic- and antimonate-reducing bacterium isolated from anoxic sediments.</title>
        <authorList>
            <person name="Abin C.A."/>
            <person name="Hollibaugh J.T."/>
        </authorList>
    </citation>
    <scope>NUCLEOTIDE SEQUENCE [LARGE SCALE GENOMIC DNA]</scope>
    <source>
        <strain evidence="7 8">MLFW-2</strain>
    </source>
</reference>
<evidence type="ECO:0000313" key="8">
    <source>
        <dbReference type="Proteomes" id="UP000095255"/>
    </source>
</evidence>
<dbReference type="InterPro" id="IPR044880">
    <property type="entry name" value="NCX_ion-bd_dom_sf"/>
</dbReference>
<feature type="domain" description="Sodium/calcium exchanger membrane region" evidence="6">
    <location>
        <begin position="184"/>
        <end position="330"/>
    </location>
</feature>
<feature type="transmembrane region" description="Helical" evidence="5">
    <location>
        <begin position="248"/>
        <end position="271"/>
    </location>
</feature>
<name>A0A1E5L882_9FIRM</name>
<dbReference type="Proteomes" id="UP000095255">
    <property type="component" value="Unassembled WGS sequence"/>
</dbReference>
<dbReference type="InterPro" id="IPR004481">
    <property type="entry name" value="K/Na/Ca-exchanger"/>
</dbReference>
<dbReference type="EMBL" id="MJAT01000005">
    <property type="protein sequence ID" value="OEH86372.1"/>
    <property type="molecule type" value="Genomic_DNA"/>
</dbReference>
<evidence type="ECO:0000256" key="3">
    <source>
        <dbReference type="ARBA" id="ARBA00022989"/>
    </source>
</evidence>
<dbReference type="PANTHER" id="PTHR10846">
    <property type="entry name" value="SODIUM/POTASSIUM/CALCIUM EXCHANGER"/>
    <property type="match status" value="1"/>
</dbReference>
<keyword evidence="3 5" id="KW-1133">Transmembrane helix</keyword>
<feature type="transmembrane region" description="Helical" evidence="5">
    <location>
        <begin position="218"/>
        <end position="241"/>
    </location>
</feature>
<feature type="domain" description="Sodium/calcium exchanger membrane region" evidence="6">
    <location>
        <begin position="6"/>
        <end position="139"/>
    </location>
</feature>
<comment type="subcellular location">
    <subcellularLocation>
        <location evidence="1">Membrane</location>
        <topology evidence="1">Multi-pass membrane protein</topology>
    </subcellularLocation>
</comment>
<evidence type="ECO:0000256" key="5">
    <source>
        <dbReference type="SAM" id="Phobius"/>
    </source>
</evidence>
<keyword evidence="8" id="KW-1185">Reference proteome</keyword>
<keyword evidence="4 5" id="KW-0472">Membrane</keyword>
<evidence type="ECO:0000313" key="7">
    <source>
        <dbReference type="EMBL" id="OEH86372.1"/>
    </source>
</evidence>
<evidence type="ECO:0000256" key="1">
    <source>
        <dbReference type="ARBA" id="ARBA00004141"/>
    </source>
</evidence>
<dbReference type="OrthoDB" id="9794225at2"/>
<feature type="transmembrane region" description="Helical" evidence="5">
    <location>
        <begin position="71"/>
        <end position="93"/>
    </location>
</feature>
<evidence type="ECO:0000256" key="2">
    <source>
        <dbReference type="ARBA" id="ARBA00022692"/>
    </source>
</evidence>
<dbReference type="GO" id="GO:0005886">
    <property type="term" value="C:plasma membrane"/>
    <property type="evidence" value="ECO:0007669"/>
    <property type="project" value="TreeGrafter"/>
</dbReference>
<dbReference type="STRING" id="1390249.BHU72_13740"/>
<dbReference type="GO" id="GO:0006874">
    <property type="term" value="P:intracellular calcium ion homeostasis"/>
    <property type="evidence" value="ECO:0007669"/>
    <property type="project" value="TreeGrafter"/>
</dbReference>
<protein>
    <submittedName>
        <fullName evidence="7">Cation transporter</fullName>
    </submittedName>
</protein>
<organism evidence="7 8">
    <name type="scientific">Desulfuribacillus stibiiarsenatis</name>
    <dbReference type="NCBI Taxonomy" id="1390249"/>
    <lineage>
        <taxon>Bacteria</taxon>
        <taxon>Bacillati</taxon>
        <taxon>Bacillota</taxon>
        <taxon>Desulfuribacillia</taxon>
        <taxon>Desulfuribacillales</taxon>
        <taxon>Desulfuribacillaceae</taxon>
        <taxon>Desulfuribacillus</taxon>
    </lineage>
</organism>